<evidence type="ECO:0000256" key="1">
    <source>
        <dbReference type="SAM" id="MobiDB-lite"/>
    </source>
</evidence>
<sequence>MKHWNSLRHRKDTWPSKGDRNRHHEALKFYFRYNKDMSVRDSSCMVPKTKGASRHMHLISEKHLIEELRRLNLRRRNWGQKVLARGNRTRRYDQRYDQSLYSLKEAKENKIGASSTTGWRRPCMRVAVCLSINQGELLIIHRGVEASGQKGRENDNESRGTQLPKNQASVRMEADSKECYSIAEADLSIKKKGRRCEAMENSIMGMVAPWYRRSGTSVESLINFIMDGIHQKDIRTLKVMLKK</sequence>
<dbReference type="Proteomes" id="UP000287651">
    <property type="component" value="Unassembled WGS sequence"/>
</dbReference>
<reference evidence="2 3" key="1">
    <citation type="journal article" date="2014" name="Agronomy (Basel)">
        <title>A Draft Genome Sequence for Ensete ventricosum, the Drought-Tolerant Tree Against Hunger.</title>
        <authorList>
            <person name="Harrison J."/>
            <person name="Moore K.A."/>
            <person name="Paszkiewicz K."/>
            <person name="Jones T."/>
            <person name="Grant M."/>
            <person name="Ambacheew D."/>
            <person name="Muzemil S."/>
            <person name="Studholme D.J."/>
        </authorList>
    </citation>
    <scope>NUCLEOTIDE SEQUENCE [LARGE SCALE GENOMIC DNA]</scope>
</reference>
<protein>
    <submittedName>
        <fullName evidence="2">Uncharacterized protein</fullName>
    </submittedName>
</protein>
<name>A0A426XVA5_ENSVE</name>
<evidence type="ECO:0000313" key="3">
    <source>
        <dbReference type="Proteomes" id="UP000287651"/>
    </source>
</evidence>
<feature type="region of interest" description="Disordered" evidence="1">
    <location>
        <begin position="148"/>
        <end position="170"/>
    </location>
</feature>
<organism evidence="2 3">
    <name type="scientific">Ensete ventricosum</name>
    <name type="common">Abyssinian banana</name>
    <name type="synonym">Musa ensete</name>
    <dbReference type="NCBI Taxonomy" id="4639"/>
    <lineage>
        <taxon>Eukaryota</taxon>
        <taxon>Viridiplantae</taxon>
        <taxon>Streptophyta</taxon>
        <taxon>Embryophyta</taxon>
        <taxon>Tracheophyta</taxon>
        <taxon>Spermatophyta</taxon>
        <taxon>Magnoliopsida</taxon>
        <taxon>Liliopsida</taxon>
        <taxon>Zingiberales</taxon>
        <taxon>Musaceae</taxon>
        <taxon>Ensete</taxon>
    </lineage>
</organism>
<feature type="region of interest" description="Disordered" evidence="1">
    <location>
        <begin position="1"/>
        <end position="20"/>
    </location>
</feature>
<proteinExistence type="predicted"/>
<dbReference type="AlphaFoldDB" id="A0A426XVA5"/>
<comment type="caution">
    <text evidence="2">The sequence shown here is derived from an EMBL/GenBank/DDBJ whole genome shotgun (WGS) entry which is preliminary data.</text>
</comment>
<dbReference type="EMBL" id="AMZH03017132">
    <property type="protein sequence ID" value="RRT43457.1"/>
    <property type="molecule type" value="Genomic_DNA"/>
</dbReference>
<gene>
    <name evidence="2" type="ORF">B296_00054696</name>
</gene>
<evidence type="ECO:0000313" key="2">
    <source>
        <dbReference type="EMBL" id="RRT43457.1"/>
    </source>
</evidence>
<feature type="compositionally biased region" description="Polar residues" evidence="1">
    <location>
        <begin position="159"/>
        <end position="169"/>
    </location>
</feature>
<accession>A0A426XVA5</accession>
<feature type="compositionally biased region" description="Basic residues" evidence="1">
    <location>
        <begin position="1"/>
        <end position="11"/>
    </location>
</feature>